<dbReference type="InterPro" id="IPR036509">
    <property type="entry name" value="Met_Sox_Rdtase_MsrA_sf"/>
</dbReference>
<comment type="catalytic activity">
    <reaction evidence="3 4">
        <text>[thioredoxin]-disulfide + L-methionine + H2O = L-methionine (S)-S-oxide + [thioredoxin]-dithiol</text>
        <dbReference type="Rhea" id="RHEA:19993"/>
        <dbReference type="Rhea" id="RHEA-COMP:10698"/>
        <dbReference type="Rhea" id="RHEA-COMP:10700"/>
        <dbReference type="ChEBI" id="CHEBI:15377"/>
        <dbReference type="ChEBI" id="CHEBI:29950"/>
        <dbReference type="ChEBI" id="CHEBI:50058"/>
        <dbReference type="ChEBI" id="CHEBI:57844"/>
        <dbReference type="ChEBI" id="CHEBI:58772"/>
        <dbReference type="EC" id="1.8.4.11"/>
    </reaction>
</comment>
<dbReference type="PANTHER" id="PTHR43774:SF1">
    <property type="entry name" value="PEPTIDE METHIONINE SULFOXIDE REDUCTASE MSRA 2"/>
    <property type="match status" value="1"/>
</dbReference>
<dbReference type="Gene3D" id="3.30.1060.10">
    <property type="entry name" value="Peptide methionine sulphoxide reductase MsrA"/>
    <property type="match status" value="1"/>
</dbReference>
<evidence type="ECO:0000256" key="4">
    <source>
        <dbReference type="HAMAP-Rule" id="MF_01401"/>
    </source>
</evidence>
<comment type="caution">
    <text evidence="6">The sequence shown here is derived from an EMBL/GenBank/DDBJ whole genome shotgun (WGS) entry which is preliminary data.</text>
</comment>
<name>A0A494X6Y1_9BURK</name>
<proteinExistence type="inferred from homology"/>
<feature type="domain" description="Peptide methionine sulphoxide reductase MsrA" evidence="5">
    <location>
        <begin position="99"/>
        <end position="250"/>
    </location>
</feature>
<dbReference type="GO" id="GO:0033744">
    <property type="term" value="F:L-methionine:thioredoxin-disulfide S-oxidoreductase activity"/>
    <property type="evidence" value="ECO:0007669"/>
    <property type="project" value="RHEA"/>
</dbReference>
<dbReference type="GO" id="GO:0008113">
    <property type="term" value="F:peptide-methionine (S)-S-oxide reductase activity"/>
    <property type="evidence" value="ECO:0007669"/>
    <property type="project" value="UniProtKB-UniRule"/>
</dbReference>
<dbReference type="Proteomes" id="UP000270342">
    <property type="component" value="Unassembled WGS sequence"/>
</dbReference>
<comment type="function">
    <text evidence="4">Has an important function as a repair enzyme for proteins that have been inactivated by oxidation. Catalyzes the reversible oxidation-reduction of methionine sulfoxide in proteins to methionine.</text>
</comment>
<dbReference type="EC" id="1.8.4.11" evidence="4"/>
<gene>
    <name evidence="4 6" type="primary">msrA</name>
    <name evidence="6" type="ORF">D7S86_28500</name>
</gene>
<dbReference type="HAMAP" id="MF_01401">
    <property type="entry name" value="MsrA"/>
    <property type="match status" value="1"/>
</dbReference>
<evidence type="ECO:0000256" key="1">
    <source>
        <dbReference type="ARBA" id="ARBA00023002"/>
    </source>
</evidence>
<dbReference type="Pfam" id="PF01625">
    <property type="entry name" value="PMSR"/>
    <property type="match status" value="1"/>
</dbReference>
<protein>
    <recommendedName>
        <fullName evidence="4">Peptide methionine sulfoxide reductase MsrA</fullName>
        <shortName evidence="4">Protein-methionine-S-oxide reductase</shortName>
        <ecNumber evidence="4">1.8.4.11</ecNumber>
    </recommendedName>
    <alternativeName>
        <fullName evidence="4">Peptide-methionine (S)-S-oxide reductase</fullName>
        <shortName evidence="4">Peptide Met(O) reductase</shortName>
    </alternativeName>
</protein>
<evidence type="ECO:0000259" key="5">
    <source>
        <dbReference type="Pfam" id="PF01625"/>
    </source>
</evidence>
<dbReference type="AlphaFoldDB" id="A0A494X6Y1"/>
<feature type="active site" evidence="4">
    <location>
        <position position="105"/>
    </location>
</feature>
<comment type="similarity">
    <text evidence="4">Belongs to the MsrA Met sulfoxide reductase family.</text>
</comment>
<keyword evidence="7" id="KW-1185">Reference proteome</keyword>
<reference evidence="6 7" key="1">
    <citation type="submission" date="2018-10" db="EMBL/GenBank/DDBJ databases">
        <title>Robbsia sp. DHC34, isolated from soil.</title>
        <authorList>
            <person name="Gao Z.-H."/>
            <person name="Qiu L.-H."/>
        </authorList>
    </citation>
    <scope>NUCLEOTIDE SEQUENCE [LARGE SCALE GENOMIC DNA]</scope>
    <source>
        <strain evidence="6 7">DHC34</strain>
    </source>
</reference>
<dbReference type="SUPFAM" id="SSF55068">
    <property type="entry name" value="Peptide methionine sulfoxide reductase"/>
    <property type="match status" value="1"/>
</dbReference>
<dbReference type="OrthoDB" id="4174719at2"/>
<comment type="catalytic activity">
    <reaction evidence="2 4">
        <text>L-methionyl-[protein] + [thioredoxin]-disulfide + H2O = L-methionyl-(S)-S-oxide-[protein] + [thioredoxin]-dithiol</text>
        <dbReference type="Rhea" id="RHEA:14217"/>
        <dbReference type="Rhea" id="RHEA-COMP:10698"/>
        <dbReference type="Rhea" id="RHEA-COMP:10700"/>
        <dbReference type="Rhea" id="RHEA-COMP:12313"/>
        <dbReference type="Rhea" id="RHEA-COMP:12315"/>
        <dbReference type="ChEBI" id="CHEBI:15377"/>
        <dbReference type="ChEBI" id="CHEBI:16044"/>
        <dbReference type="ChEBI" id="CHEBI:29950"/>
        <dbReference type="ChEBI" id="CHEBI:44120"/>
        <dbReference type="ChEBI" id="CHEBI:50058"/>
        <dbReference type="EC" id="1.8.4.11"/>
    </reaction>
</comment>
<keyword evidence="1 4" id="KW-0560">Oxidoreductase</keyword>
<organism evidence="6 7">
    <name type="scientific">Pararobbsia silviterrae</name>
    <dbReference type="NCBI Taxonomy" id="1792498"/>
    <lineage>
        <taxon>Bacteria</taxon>
        <taxon>Pseudomonadati</taxon>
        <taxon>Pseudomonadota</taxon>
        <taxon>Betaproteobacteria</taxon>
        <taxon>Burkholderiales</taxon>
        <taxon>Burkholderiaceae</taxon>
        <taxon>Pararobbsia</taxon>
    </lineage>
</organism>
<evidence type="ECO:0000313" key="7">
    <source>
        <dbReference type="Proteomes" id="UP000270342"/>
    </source>
</evidence>
<evidence type="ECO:0000256" key="2">
    <source>
        <dbReference type="ARBA" id="ARBA00047806"/>
    </source>
</evidence>
<dbReference type="NCBIfam" id="TIGR00401">
    <property type="entry name" value="msrA"/>
    <property type="match status" value="1"/>
</dbReference>
<accession>A0A494X6Y1</accession>
<evidence type="ECO:0000313" key="6">
    <source>
        <dbReference type="EMBL" id="RKP43759.1"/>
    </source>
</evidence>
<dbReference type="EMBL" id="RBZU01000025">
    <property type="protein sequence ID" value="RKP43759.1"/>
    <property type="molecule type" value="Genomic_DNA"/>
</dbReference>
<dbReference type="InterPro" id="IPR002569">
    <property type="entry name" value="Met_Sox_Rdtase_MsrA_dom"/>
</dbReference>
<sequence length="282" mass="30514">MFNVASRDAVRDGALSDTARLAQTQRDAAGLVDVAARVRHARGALHVRPPRIWTYGALVLALTFGGLPDAHASQGADASVSAPAPLIDEPANTSHTEVAVLAGGCFWGVQGVLSHVHGVTRVVSGYSGGSRWTAHYERVSDGDTGHAEAVEVTFDPAQISYGRLLQVFFSVVFDPTARNAQGDDEGTQYRSAIFARDDTQRRIASAYLVQLERAHVYRAPIATDIEPYTGFYAAEPYHQDYMARHADSPYIVANDAPKLDALRARFPALYREPTPTTHVAAQ</sequence>
<dbReference type="PANTHER" id="PTHR43774">
    <property type="entry name" value="PEPTIDE METHIONINE SULFOXIDE REDUCTASE"/>
    <property type="match status" value="1"/>
</dbReference>
<evidence type="ECO:0000256" key="3">
    <source>
        <dbReference type="ARBA" id="ARBA00048782"/>
    </source>
</evidence>